<name>A0A6A5RXX1_9PLEO</name>
<dbReference type="RefSeq" id="XP_033453593.1">
    <property type="nucleotide sequence ID" value="XM_033588041.1"/>
</dbReference>
<dbReference type="AlphaFoldDB" id="A0A6A5RXX1"/>
<evidence type="ECO:0000313" key="1">
    <source>
        <dbReference type="EMBL" id="KAF1933345.1"/>
    </source>
</evidence>
<sequence>MSRASRLLSLGLVYLLSKPGLDFGIHLRSPPLHHMRRRSFDVADGLQKECLSVRQLLVTGLQVSGQAGLLLHHAGCLPPRAHFHLQSMSASYGIPPLLGRRNAPLCEQLVAIPRDTEVLLLSLERVEFS</sequence>
<evidence type="ECO:0000313" key="2">
    <source>
        <dbReference type="Proteomes" id="UP000800082"/>
    </source>
</evidence>
<organism evidence="1 2">
    <name type="scientific">Didymella exigua CBS 183.55</name>
    <dbReference type="NCBI Taxonomy" id="1150837"/>
    <lineage>
        <taxon>Eukaryota</taxon>
        <taxon>Fungi</taxon>
        <taxon>Dikarya</taxon>
        <taxon>Ascomycota</taxon>
        <taxon>Pezizomycotina</taxon>
        <taxon>Dothideomycetes</taxon>
        <taxon>Pleosporomycetidae</taxon>
        <taxon>Pleosporales</taxon>
        <taxon>Pleosporineae</taxon>
        <taxon>Didymellaceae</taxon>
        <taxon>Didymella</taxon>
    </lineage>
</organism>
<gene>
    <name evidence="1" type="ORF">M421DRAFT_194900</name>
</gene>
<protein>
    <submittedName>
        <fullName evidence="1">Uncharacterized protein</fullName>
    </submittedName>
</protein>
<dbReference type="GeneID" id="54345688"/>
<accession>A0A6A5RXX1</accession>
<proteinExistence type="predicted"/>
<dbReference type="EMBL" id="ML978957">
    <property type="protein sequence ID" value="KAF1933345.1"/>
    <property type="molecule type" value="Genomic_DNA"/>
</dbReference>
<dbReference type="Proteomes" id="UP000800082">
    <property type="component" value="Unassembled WGS sequence"/>
</dbReference>
<reference evidence="1" key="1">
    <citation type="journal article" date="2020" name="Stud. Mycol.">
        <title>101 Dothideomycetes genomes: a test case for predicting lifestyles and emergence of pathogens.</title>
        <authorList>
            <person name="Haridas S."/>
            <person name="Albert R."/>
            <person name="Binder M."/>
            <person name="Bloem J."/>
            <person name="Labutti K."/>
            <person name="Salamov A."/>
            <person name="Andreopoulos B."/>
            <person name="Baker S."/>
            <person name="Barry K."/>
            <person name="Bills G."/>
            <person name="Bluhm B."/>
            <person name="Cannon C."/>
            <person name="Castanera R."/>
            <person name="Culley D."/>
            <person name="Daum C."/>
            <person name="Ezra D."/>
            <person name="Gonzalez J."/>
            <person name="Henrissat B."/>
            <person name="Kuo A."/>
            <person name="Liang C."/>
            <person name="Lipzen A."/>
            <person name="Lutzoni F."/>
            <person name="Magnuson J."/>
            <person name="Mondo S."/>
            <person name="Nolan M."/>
            <person name="Ohm R."/>
            <person name="Pangilinan J."/>
            <person name="Park H.-J."/>
            <person name="Ramirez L."/>
            <person name="Alfaro M."/>
            <person name="Sun H."/>
            <person name="Tritt A."/>
            <person name="Yoshinaga Y."/>
            <person name="Zwiers L.-H."/>
            <person name="Turgeon B."/>
            <person name="Goodwin S."/>
            <person name="Spatafora J."/>
            <person name="Crous P."/>
            <person name="Grigoriev I."/>
        </authorList>
    </citation>
    <scope>NUCLEOTIDE SEQUENCE</scope>
    <source>
        <strain evidence="1">CBS 183.55</strain>
    </source>
</reference>
<keyword evidence="2" id="KW-1185">Reference proteome</keyword>